<organism evidence="3 4">
    <name type="scientific">Flavonifractor plautii 1_3_50AFAA</name>
    <dbReference type="NCBI Taxonomy" id="742738"/>
    <lineage>
        <taxon>Bacteria</taxon>
        <taxon>Bacillati</taxon>
        <taxon>Bacillota</taxon>
        <taxon>Clostridia</taxon>
        <taxon>Eubacteriales</taxon>
        <taxon>Oscillospiraceae</taxon>
        <taxon>Flavonifractor</taxon>
    </lineage>
</organism>
<dbReference type="PANTHER" id="PTHR47396:SF1">
    <property type="entry name" value="ATP-DEPENDENT HELICASE IRC3-RELATED"/>
    <property type="match status" value="1"/>
</dbReference>
<evidence type="ECO:0008006" key="5">
    <source>
        <dbReference type="Google" id="ProtNLM"/>
    </source>
</evidence>
<evidence type="ECO:0000259" key="1">
    <source>
        <dbReference type="PROSITE" id="PS51192"/>
    </source>
</evidence>
<protein>
    <recommendedName>
        <fullName evidence="5">Helicase ATP-binding domain-containing protein</fullName>
    </recommendedName>
</protein>
<dbReference type="GO" id="GO:0036121">
    <property type="term" value="F:double-stranded DNA helicase activity"/>
    <property type="evidence" value="ECO:0007669"/>
    <property type="project" value="TreeGrafter"/>
</dbReference>
<dbReference type="Pfam" id="PF00271">
    <property type="entry name" value="Helicase_C"/>
    <property type="match status" value="1"/>
</dbReference>
<feature type="domain" description="Helicase C-terminal" evidence="2">
    <location>
        <begin position="205"/>
        <end position="372"/>
    </location>
</feature>
<dbReference type="InterPro" id="IPR050742">
    <property type="entry name" value="Helicase_Restrict-Modif_Enz"/>
</dbReference>
<dbReference type="SUPFAM" id="SSF52540">
    <property type="entry name" value="P-loop containing nucleoside triphosphate hydrolases"/>
    <property type="match status" value="1"/>
</dbReference>
<dbReference type="Gene3D" id="3.40.50.300">
    <property type="entry name" value="P-loop containing nucleotide triphosphate hydrolases"/>
    <property type="match status" value="2"/>
</dbReference>
<dbReference type="SMART" id="SM00487">
    <property type="entry name" value="DEXDc"/>
    <property type="match status" value="1"/>
</dbReference>
<dbReference type="PROSITE" id="PS51192">
    <property type="entry name" value="HELICASE_ATP_BIND_1"/>
    <property type="match status" value="1"/>
</dbReference>
<comment type="caution">
    <text evidence="3">The sequence shown here is derived from an EMBL/GenBank/DDBJ whole genome shotgun (WGS) entry which is preliminary data.</text>
</comment>
<accession>A0A096B609</accession>
<dbReference type="InterPro" id="IPR006935">
    <property type="entry name" value="Helicase/UvrB_N"/>
</dbReference>
<evidence type="ECO:0000313" key="4">
    <source>
        <dbReference type="Proteomes" id="UP000029585"/>
    </source>
</evidence>
<dbReference type="GO" id="GO:0016787">
    <property type="term" value="F:hydrolase activity"/>
    <property type="evidence" value="ECO:0007669"/>
    <property type="project" value="InterPro"/>
</dbReference>
<dbReference type="eggNOG" id="COG3341">
    <property type="taxonomic scope" value="Bacteria"/>
</dbReference>
<gene>
    <name evidence="3" type="ORF">HMPREF9460_02499</name>
</gene>
<dbReference type="RefSeq" id="WP_044941494.1">
    <property type="nucleotide sequence ID" value="NZ_KN174163.1"/>
</dbReference>
<sequence length="509" mass="57202">MNLRPYQQECINTIESQKPGAYLVQMATGMGKTVTFANIPRHGERMLILSHREELVEQPRKYFDCSYGIERASSRSHGEEVVSASVQSLVRRLDKFTPDEFGLIICDEAHHAAARTYRDIFGYFHPEKLIGFTATPNRGDKVRLDTVFQDIIFQRDLRWGIQNGYLCDIHCRRVNIGFDLSAVHTRHGDYAPGELDEAMEGTADAIAQAYREMAVGATLIFAVSVHQAEEIARRISGAVVVTANTKDRASIIQAFTAGEIPCIVNCMVFTEGTDIPRVETVIVARPTQSETLYAQMVGRGLRLYPGKERLELIDCVGITGRASLCTAPSLLGIDMEAVPAKKLEEIEGMLFELPDRVAAAIDAPESWIKNVELVDLWAQEQRYQLHDVNWFKMPDGSLVCRLMGREFLSIPCPDALGMVMFENGKRMKMQEALDSAYRHLVHDYQDCKYLWDLGAVRRWGQGPATQKQLEIIHRRCKGFDATGLTKGAASQILNRLFSEPTKGKGRRRA</sequence>
<dbReference type="PATRIC" id="fig|742738.3.peg.2567"/>
<proteinExistence type="predicted"/>
<name>A0A096B609_FLAPL</name>
<dbReference type="GO" id="GO:0000403">
    <property type="term" value="F:Y-form DNA binding"/>
    <property type="evidence" value="ECO:0007669"/>
    <property type="project" value="TreeGrafter"/>
</dbReference>
<dbReference type="Pfam" id="PF04851">
    <property type="entry name" value="ResIII"/>
    <property type="match status" value="1"/>
</dbReference>
<dbReference type="GO" id="GO:0005524">
    <property type="term" value="F:ATP binding"/>
    <property type="evidence" value="ECO:0007669"/>
    <property type="project" value="InterPro"/>
</dbReference>
<feature type="domain" description="Helicase ATP-binding" evidence="1">
    <location>
        <begin position="13"/>
        <end position="154"/>
    </location>
</feature>
<dbReference type="GO" id="GO:0061749">
    <property type="term" value="F:forked DNA-dependent helicase activity"/>
    <property type="evidence" value="ECO:0007669"/>
    <property type="project" value="TreeGrafter"/>
</dbReference>
<dbReference type="Proteomes" id="UP000029585">
    <property type="component" value="Unassembled WGS sequence"/>
</dbReference>
<dbReference type="PANTHER" id="PTHR47396">
    <property type="entry name" value="TYPE I RESTRICTION ENZYME ECOKI R PROTEIN"/>
    <property type="match status" value="1"/>
</dbReference>
<keyword evidence="4" id="KW-1185">Reference proteome</keyword>
<dbReference type="InterPro" id="IPR001650">
    <property type="entry name" value="Helicase_C-like"/>
</dbReference>
<dbReference type="InterPro" id="IPR027417">
    <property type="entry name" value="P-loop_NTPase"/>
</dbReference>
<evidence type="ECO:0000259" key="2">
    <source>
        <dbReference type="PROSITE" id="PS51194"/>
    </source>
</evidence>
<dbReference type="EMBL" id="ADLO01000079">
    <property type="protein sequence ID" value="KGF54808.1"/>
    <property type="molecule type" value="Genomic_DNA"/>
</dbReference>
<dbReference type="HOGENOM" id="CLU_014765_2_0_9"/>
<evidence type="ECO:0000313" key="3">
    <source>
        <dbReference type="EMBL" id="KGF54808.1"/>
    </source>
</evidence>
<dbReference type="PROSITE" id="PS51194">
    <property type="entry name" value="HELICASE_CTER"/>
    <property type="match status" value="1"/>
</dbReference>
<dbReference type="InterPro" id="IPR014001">
    <property type="entry name" value="Helicase_ATP-bd"/>
</dbReference>
<reference evidence="3 4" key="1">
    <citation type="submission" date="2011-08" db="EMBL/GenBank/DDBJ databases">
        <title>The Genome Sequence of Clostridium orbiscindens 1_3_50AFAA.</title>
        <authorList>
            <consortium name="The Broad Institute Genome Sequencing Platform"/>
            <person name="Earl A."/>
            <person name="Ward D."/>
            <person name="Feldgarden M."/>
            <person name="Gevers D."/>
            <person name="Daigneault M."/>
            <person name="Strauss J."/>
            <person name="Allen-Vercoe E."/>
            <person name="Young S.K."/>
            <person name="Zeng Q."/>
            <person name="Gargeya S."/>
            <person name="Fitzgerald M."/>
            <person name="Haas B."/>
            <person name="Abouelleil A."/>
            <person name="Alvarado L."/>
            <person name="Arachchi H.M."/>
            <person name="Berlin A."/>
            <person name="Brown A."/>
            <person name="Chapman S.B."/>
            <person name="Chen Z."/>
            <person name="Dunbar C."/>
            <person name="Freedman E."/>
            <person name="Gearin G."/>
            <person name="Gellesch M."/>
            <person name="Goldberg J."/>
            <person name="Griggs A."/>
            <person name="Gujja S."/>
            <person name="Heiman D."/>
            <person name="Howarth C."/>
            <person name="Larson L."/>
            <person name="Lui A."/>
            <person name="MacDonald P.J.P."/>
            <person name="Montmayeur A."/>
            <person name="Murphy C."/>
            <person name="Neiman D."/>
            <person name="Pearson M."/>
            <person name="Priest M."/>
            <person name="Roberts A."/>
            <person name="Saif S."/>
            <person name="Shea T."/>
            <person name="Shenoy N."/>
            <person name="Sisk P."/>
            <person name="Stolte C."/>
            <person name="Sykes S."/>
            <person name="Wortman J."/>
            <person name="Nusbaum C."/>
            <person name="Birren B."/>
        </authorList>
    </citation>
    <scope>NUCLEOTIDE SEQUENCE [LARGE SCALE GENOMIC DNA]</scope>
    <source>
        <strain evidence="3 4">1_3_50AFAA</strain>
    </source>
</reference>
<dbReference type="eggNOG" id="COG1061">
    <property type="taxonomic scope" value="Bacteria"/>
</dbReference>
<dbReference type="AlphaFoldDB" id="A0A096B609"/>
<dbReference type="SMART" id="SM00490">
    <property type="entry name" value="HELICc"/>
    <property type="match status" value="1"/>
</dbReference>